<dbReference type="OrthoDB" id="5234071at2759"/>
<gene>
    <name evidence="2" type="ORF">TPAR_04045</name>
</gene>
<dbReference type="EMBL" id="PKSG01000405">
    <property type="protein sequence ID" value="POR35770.1"/>
    <property type="molecule type" value="Genomic_DNA"/>
</dbReference>
<evidence type="ECO:0000313" key="2">
    <source>
        <dbReference type="EMBL" id="POR35770.1"/>
    </source>
</evidence>
<evidence type="ECO:0000313" key="3">
    <source>
        <dbReference type="Proteomes" id="UP000237481"/>
    </source>
</evidence>
<feature type="compositionally biased region" description="Polar residues" evidence="1">
    <location>
        <begin position="312"/>
        <end position="328"/>
    </location>
</feature>
<dbReference type="STRING" id="94208.A0A2S4KZZ5"/>
<feature type="non-terminal residue" evidence="2">
    <location>
        <position position="1"/>
    </location>
</feature>
<organism evidence="2 3">
    <name type="scientific">Tolypocladium paradoxum</name>
    <dbReference type="NCBI Taxonomy" id="94208"/>
    <lineage>
        <taxon>Eukaryota</taxon>
        <taxon>Fungi</taxon>
        <taxon>Dikarya</taxon>
        <taxon>Ascomycota</taxon>
        <taxon>Pezizomycotina</taxon>
        <taxon>Sordariomycetes</taxon>
        <taxon>Hypocreomycetidae</taxon>
        <taxon>Hypocreales</taxon>
        <taxon>Ophiocordycipitaceae</taxon>
        <taxon>Tolypocladium</taxon>
    </lineage>
</organism>
<sequence length="342" mass="35537">SNTHRPTRRHWDGLPVTTESPHLRIATGLDTRSVSLVTTALAADCTCCRLRPGGREADLCAGAPNPHICLPPGMVSFFGLRLGGDKKKSQKPQGKQPQKWDRIDQNTLGEGQFFGQQNFSRPQFPNASSSSSRPGTAGSSTAARRPPNWRAVFGNPGMASSMTDLAPPSLAGSGGLRHHASEANLRTNCAGGSTTSLALPAALGGAGARPGTPSRPATSKTEWVNPLDVHFCKDTSGSRPGTPLGPAANAAAKSPLGQFEFGVEARTEAEAETEMSVAAAATDEPKPEEPDGATGYPSPPQSDKDSERAFSPVNTALSPVAAPSTSASKDTRRNAAPSALRN</sequence>
<evidence type="ECO:0000256" key="1">
    <source>
        <dbReference type="SAM" id="MobiDB-lite"/>
    </source>
</evidence>
<dbReference type="Proteomes" id="UP000237481">
    <property type="component" value="Unassembled WGS sequence"/>
</dbReference>
<feature type="non-terminal residue" evidence="2">
    <location>
        <position position="342"/>
    </location>
</feature>
<dbReference type="AlphaFoldDB" id="A0A2S4KZZ5"/>
<comment type="caution">
    <text evidence="2">The sequence shown here is derived from an EMBL/GenBank/DDBJ whole genome shotgun (WGS) entry which is preliminary data.</text>
</comment>
<feature type="region of interest" description="Disordered" evidence="1">
    <location>
        <begin position="231"/>
        <end position="342"/>
    </location>
</feature>
<accession>A0A2S4KZZ5</accession>
<reference evidence="2 3" key="1">
    <citation type="submission" date="2018-01" db="EMBL/GenBank/DDBJ databases">
        <title>Harnessing the power of phylogenomics to disentangle the directionality and signatures of interkingdom host jumping in the parasitic fungal genus Tolypocladium.</title>
        <authorList>
            <person name="Quandt C.A."/>
            <person name="Patterson W."/>
            <person name="Spatafora J.W."/>
        </authorList>
    </citation>
    <scope>NUCLEOTIDE SEQUENCE [LARGE SCALE GENOMIC DNA]</scope>
    <source>
        <strain evidence="2 3">NRBC 100945</strain>
    </source>
</reference>
<feature type="region of interest" description="Disordered" evidence="1">
    <location>
        <begin position="113"/>
        <end position="156"/>
    </location>
</feature>
<name>A0A2S4KZZ5_9HYPO</name>
<proteinExistence type="predicted"/>
<protein>
    <submittedName>
        <fullName evidence="2">Uncharacterized protein</fullName>
    </submittedName>
</protein>
<feature type="compositionally biased region" description="Low complexity" evidence="1">
    <location>
        <begin position="127"/>
        <end position="143"/>
    </location>
</feature>
<feature type="compositionally biased region" description="Polar residues" evidence="1">
    <location>
        <begin position="113"/>
        <end position="126"/>
    </location>
</feature>
<keyword evidence="3" id="KW-1185">Reference proteome</keyword>